<sequence length="71" mass="8049">MVNFFKNLFSNLFLFFILIIIIQNSNTKNKVNLIIDETINLPVSFIIGTSFISGSIIGSFFSSNFLLKEPN</sequence>
<evidence type="ECO:0000256" key="1">
    <source>
        <dbReference type="SAM" id="Phobius"/>
    </source>
</evidence>
<dbReference type="AlphaFoldDB" id="A0A0A1ZEB5"/>
<accession>A0A0A1ZEB5</accession>
<keyword evidence="1" id="KW-0812">Transmembrane</keyword>
<dbReference type="STRING" id="59925.EU91_1266"/>
<name>A0A0A1ZEB5_PROMR</name>
<gene>
    <name evidence="2" type="ORF">EU91_1266</name>
</gene>
<dbReference type="EMBL" id="JNAH01000007">
    <property type="protein sequence ID" value="KGF86504.1"/>
    <property type="molecule type" value="Genomic_DNA"/>
</dbReference>
<keyword evidence="1" id="KW-0472">Membrane</keyword>
<evidence type="ECO:0008006" key="4">
    <source>
        <dbReference type="Google" id="ProtNLM"/>
    </source>
</evidence>
<protein>
    <recommendedName>
        <fullName evidence="4">Lipopolysaccharide assembly protein A domain-containing protein</fullName>
    </recommendedName>
</protein>
<comment type="caution">
    <text evidence="2">The sequence shown here is derived from an EMBL/GenBank/DDBJ whole genome shotgun (WGS) entry which is preliminary data.</text>
</comment>
<keyword evidence="1" id="KW-1133">Transmembrane helix</keyword>
<reference evidence="3" key="1">
    <citation type="journal article" date="2014" name="Sci. Data">
        <title>Genomes of diverse isolates of the marine cyanobacterium Prochlorococcus.</title>
        <authorList>
            <person name="Biller S."/>
            <person name="Berube P."/>
            <person name="Thompson J."/>
            <person name="Kelly L."/>
            <person name="Roggensack S."/>
            <person name="Awad L."/>
            <person name="Roache-Johnson K."/>
            <person name="Ding H."/>
            <person name="Giovannoni S.J."/>
            <person name="Moore L.R."/>
            <person name="Chisholm S.W."/>
        </authorList>
    </citation>
    <scope>NUCLEOTIDE SEQUENCE [LARGE SCALE GENOMIC DNA]</scope>
    <source>
        <strain evidence="3">GP2</strain>
    </source>
</reference>
<proteinExistence type="predicted"/>
<feature type="transmembrane region" description="Helical" evidence="1">
    <location>
        <begin position="43"/>
        <end position="67"/>
    </location>
</feature>
<evidence type="ECO:0000313" key="2">
    <source>
        <dbReference type="EMBL" id="KGF86504.1"/>
    </source>
</evidence>
<evidence type="ECO:0000313" key="3">
    <source>
        <dbReference type="Proteomes" id="UP000030598"/>
    </source>
</evidence>
<organism evidence="2 3">
    <name type="scientific">Prochlorococcus marinus str. GP2</name>
    <dbReference type="NCBI Taxonomy" id="59925"/>
    <lineage>
        <taxon>Bacteria</taxon>
        <taxon>Bacillati</taxon>
        <taxon>Cyanobacteriota</taxon>
        <taxon>Cyanophyceae</taxon>
        <taxon>Synechococcales</taxon>
        <taxon>Prochlorococcaceae</taxon>
        <taxon>Prochlorococcus</taxon>
    </lineage>
</organism>
<dbReference type="Proteomes" id="UP000030598">
    <property type="component" value="Unassembled WGS sequence"/>
</dbReference>